<keyword evidence="3" id="KW-1185">Reference proteome</keyword>
<name>D0MT48_PHYIT</name>
<reference evidence="3" key="1">
    <citation type="journal article" date="2009" name="Nature">
        <title>Genome sequence and analysis of the Irish potato famine pathogen Phytophthora infestans.</title>
        <authorList>
            <consortium name="The Broad Institute Genome Sequencing Platform"/>
            <person name="Haas B.J."/>
            <person name="Kamoun S."/>
            <person name="Zody M.C."/>
            <person name="Jiang R.H."/>
            <person name="Handsaker R.E."/>
            <person name="Cano L.M."/>
            <person name="Grabherr M."/>
            <person name="Kodira C.D."/>
            <person name="Raffaele S."/>
            <person name="Torto-Alalibo T."/>
            <person name="Bozkurt T.O."/>
            <person name="Ah-Fong A.M."/>
            <person name="Alvarado L."/>
            <person name="Anderson V.L."/>
            <person name="Armstrong M.R."/>
            <person name="Avrova A."/>
            <person name="Baxter L."/>
            <person name="Beynon J."/>
            <person name="Boevink P.C."/>
            <person name="Bollmann S.R."/>
            <person name="Bos J.I."/>
            <person name="Bulone V."/>
            <person name="Cai G."/>
            <person name="Cakir C."/>
            <person name="Carrington J.C."/>
            <person name="Chawner M."/>
            <person name="Conti L."/>
            <person name="Costanzo S."/>
            <person name="Ewan R."/>
            <person name="Fahlgren N."/>
            <person name="Fischbach M.A."/>
            <person name="Fugelstad J."/>
            <person name="Gilroy E.M."/>
            <person name="Gnerre S."/>
            <person name="Green P.J."/>
            <person name="Grenville-Briggs L.J."/>
            <person name="Griffith J."/>
            <person name="Grunwald N.J."/>
            <person name="Horn K."/>
            <person name="Horner N.R."/>
            <person name="Hu C.H."/>
            <person name="Huitema E."/>
            <person name="Jeong D.H."/>
            <person name="Jones A.M."/>
            <person name="Jones J.D."/>
            <person name="Jones R.W."/>
            <person name="Karlsson E.K."/>
            <person name="Kunjeti S.G."/>
            <person name="Lamour K."/>
            <person name="Liu Z."/>
            <person name="Ma L."/>
            <person name="Maclean D."/>
            <person name="Chibucos M.C."/>
            <person name="McDonald H."/>
            <person name="McWalters J."/>
            <person name="Meijer H.J."/>
            <person name="Morgan W."/>
            <person name="Morris P.F."/>
            <person name="Munro C.A."/>
            <person name="O'Neill K."/>
            <person name="Ospina-Giraldo M."/>
            <person name="Pinzon A."/>
            <person name="Pritchard L."/>
            <person name="Ramsahoye B."/>
            <person name="Ren Q."/>
            <person name="Restrepo S."/>
            <person name="Roy S."/>
            <person name="Sadanandom A."/>
            <person name="Savidor A."/>
            <person name="Schornack S."/>
            <person name="Schwartz D.C."/>
            <person name="Schumann U.D."/>
            <person name="Schwessinger B."/>
            <person name="Seyer L."/>
            <person name="Sharpe T."/>
            <person name="Silvar C."/>
            <person name="Song J."/>
            <person name="Studholme D.J."/>
            <person name="Sykes S."/>
            <person name="Thines M."/>
            <person name="van de Vondervoort P.J."/>
            <person name="Phuntumart V."/>
            <person name="Wawra S."/>
            <person name="Weide R."/>
            <person name="Win J."/>
            <person name="Young C."/>
            <person name="Zhou S."/>
            <person name="Fry W."/>
            <person name="Meyers B.C."/>
            <person name="van West P."/>
            <person name="Ristaino J."/>
            <person name="Govers F."/>
            <person name="Birch P.R."/>
            <person name="Whisson S.C."/>
            <person name="Judelson H.S."/>
            <person name="Nusbaum C."/>
        </authorList>
    </citation>
    <scope>NUCLEOTIDE SEQUENCE [LARGE SCALE GENOMIC DNA]</scope>
    <source>
        <strain evidence="3">T30-4</strain>
    </source>
</reference>
<feature type="region of interest" description="Disordered" evidence="1">
    <location>
        <begin position="398"/>
        <end position="423"/>
    </location>
</feature>
<feature type="compositionally biased region" description="Low complexity" evidence="1">
    <location>
        <begin position="248"/>
        <end position="262"/>
    </location>
</feature>
<sequence length="530" mass="59498">MANPIAAITRSDALRGNVVRLECPHELPERVWDGPIYTRLREARHIQPGHRSPFVINDSSRRPGWVCDLIHQRYDPNESSVPSAVDTEEGLADVVNPYSRLTGPSEDLSRELRDRPLLLLFRFVRFRRCFVTNGDGSDPNLFVEASQTIFLQRGAAPADPGLPSVGTVAEAPPVTVAAGEAVVATLMSLAQATQQMEATTQQLVREQRELRDQQPEAMVRSAALPPSRPNVNIDTTAKPVTMESVPPSSGRSSASGRFSARGHSGRARQHSSPSPRGRNHHRSRDWIRSPTRRHTSDHRGRSRSRDHFQPDRRPLGEPGGSQSSRGPSPRNHSRSPHRERDRFDSHGHRQRIGYRDSPRGCTGYEDRQVRMDRDYQRPERNVDTYTTRQLDVRNAGGGHFQRSHPHTGQEFQYSHDQDRRRPRNGDIVHHTISELMAGATSFRPPAAELQVHQVANVGPRLNASALPAEVKALIPMVNDSQACLRFQTVKGCDFLGCKNKHERIRLPTAVFDHVTNKHAELKARHPKFSS</sequence>
<protein>
    <submittedName>
        <fullName evidence="2">Uncharacterized protein</fullName>
    </submittedName>
</protein>
<feature type="compositionally biased region" description="Basic and acidic residues" evidence="1">
    <location>
        <begin position="297"/>
        <end position="315"/>
    </location>
</feature>
<dbReference type="KEGG" id="pif:PITG_01392"/>
<dbReference type="RefSeq" id="XP_002908062.1">
    <property type="nucleotide sequence ID" value="XM_002908016.1"/>
</dbReference>
<dbReference type="EMBL" id="DS028119">
    <property type="protein sequence ID" value="EEY61145.1"/>
    <property type="molecule type" value="Genomic_DNA"/>
</dbReference>
<evidence type="ECO:0000313" key="3">
    <source>
        <dbReference type="Proteomes" id="UP000006643"/>
    </source>
</evidence>
<gene>
    <name evidence="2" type="ORF">PITG_01392</name>
</gene>
<dbReference type="VEuPathDB" id="FungiDB:PITG_01392"/>
<proteinExistence type="predicted"/>
<evidence type="ECO:0000256" key="1">
    <source>
        <dbReference type="SAM" id="MobiDB-lite"/>
    </source>
</evidence>
<feature type="compositionally biased region" description="Basic and acidic residues" evidence="1">
    <location>
        <begin position="413"/>
        <end position="423"/>
    </location>
</feature>
<organism evidence="2 3">
    <name type="scientific">Phytophthora infestans (strain T30-4)</name>
    <name type="common">Potato late blight agent</name>
    <dbReference type="NCBI Taxonomy" id="403677"/>
    <lineage>
        <taxon>Eukaryota</taxon>
        <taxon>Sar</taxon>
        <taxon>Stramenopiles</taxon>
        <taxon>Oomycota</taxon>
        <taxon>Peronosporomycetes</taxon>
        <taxon>Peronosporales</taxon>
        <taxon>Peronosporaceae</taxon>
        <taxon>Phytophthora</taxon>
    </lineage>
</organism>
<accession>D0MT48</accession>
<feature type="compositionally biased region" description="Low complexity" evidence="1">
    <location>
        <begin position="320"/>
        <end position="329"/>
    </location>
</feature>
<dbReference type="InParanoid" id="D0MT48"/>
<dbReference type="GeneID" id="9468759"/>
<dbReference type="Proteomes" id="UP000006643">
    <property type="component" value="Unassembled WGS sequence"/>
</dbReference>
<dbReference type="HOGENOM" id="CLU_514373_0_0_1"/>
<feature type="compositionally biased region" description="Basic and acidic residues" evidence="1">
    <location>
        <begin position="336"/>
        <end position="370"/>
    </location>
</feature>
<evidence type="ECO:0000313" key="2">
    <source>
        <dbReference type="EMBL" id="EEY61145.1"/>
    </source>
</evidence>
<dbReference type="AlphaFoldDB" id="D0MT48"/>
<dbReference type="OrthoDB" id="88848at2759"/>
<feature type="region of interest" description="Disordered" evidence="1">
    <location>
        <begin position="211"/>
        <end position="370"/>
    </location>
</feature>